<dbReference type="Gramene" id="GBG89946">
    <property type="protein sequence ID" value="GBG89946"/>
    <property type="gene ID" value="CBR_g50036"/>
</dbReference>
<dbReference type="InterPro" id="IPR029047">
    <property type="entry name" value="HSP70_peptide-bd_sf"/>
</dbReference>
<evidence type="ECO:0000256" key="1">
    <source>
        <dbReference type="ARBA" id="ARBA00022741"/>
    </source>
</evidence>
<gene>
    <name evidence="5" type="ORF">CBR_g50036</name>
</gene>
<dbReference type="GO" id="GO:0005524">
    <property type="term" value="F:ATP binding"/>
    <property type="evidence" value="ECO:0007669"/>
    <property type="project" value="UniProtKB-KW"/>
</dbReference>
<dbReference type="STRING" id="69332.A0A388M5X9"/>
<dbReference type="PROSITE" id="PS00329">
    <property type="entry name" value="HSP70_2"/>
    <property type="match status" value="1"/>
</dbReference>
<dbReference type="Gene3D" id="3.90.640.10">
    <property type="entry name" value="Actin, Chain A, domain 4"/>
    <property type="match status" value="1"/>
</dbReference>
<feature type="region of interest" description="Disordered" evidence="4">
    <location>
        <begin position="33"/>
        <end position="118"/>
    </location>
</feature>
<dbReference type="InterPro" id="IPR013126">
    <property type="entry name" value="Hsp_70_fam"/>
</dbReference>
<feature type="compositionally biased region" description="Pro residues" evidence="4">
    <location>
        <begin position="109"/>
        <end position="118"/>
    </location>
</feature>
<evidence type="ECO:0000313" key="5">
    <source>
        <dbReference type="EMBL" id="GBG89946.1"/>
    </source>
</evidence>
<protein>
    <submittedName>
        <fullName evidence="5">Uncharacterized protein</fullName>
    </submittedName>
</protein>
<dbReference type="InterPro" id="IPR043129">
    <property type="entry name" value="ATPase_NBD"/>
</dbReference>
<comment type="similarity">
    <text evidence="3">Belongs to the heat shock protein 70 family.</text>
</comment>
<dbReference type="Proteomes" id="UP000265515">
    <property type="component" value="Unassembled WGS sequence"/>
</dbReference>
<feature type="region of interest" description="Disordered" evidence="4">
    <location>
        <begin position="501"/>
        <end position="547"/>
    </location>
</feature>
<evidence type="ECO:0000256" key="4">
    <source>
        <dbReference type="SAM" id="MobiDB-lite"/>
    </source>
</evidence>
<dbReference type="Gene3D" id="3.30.420.40">
    <property type="match status" value="3"/>
</dbReference>
<feature type="compositionally biased region" description="Low complexity" evidence="4">
    <location>
        <begin position="80"/>
        <end position="91"/>
    </location>
</feature>
<keyword evidence="6" id="KW-1185">Reference proteome</keyword>
<dbReference type="GO" id="GO:0140662">
    <property type="term" value="F:ATP-dependent protein folding chaperone"/>
    <property type="evidence" value="ECO:0007669"/>
    <property type="project" value="InterPro"/>
</dbReference>
<evidence type="ECO:0000256" key="3">
    <source>
        <dbReference type="RuleBase" id="RU003322"/>
    </source>
</evidence>
<dbReference type="PROSITE" id="PS00297">
    <property type="entry name" value="HSP70_1"/>
    <property type="match status" value="1"/>
</dbReference>
<dbReference type="PROSITE" id="PS01036">
    <property type="entry name" value="HSP70_3"/>
    <property type="match status" value="1"/>
</dbReference>
<dbReference type="PRINTS" id="PR00301">
    <property type="entry name" value="HEATSHOCK70"/>
</dbReference>
<dbReference type="EMBL" id="BFEA01000773">
    <property type="protein sequence ID" value="GBG89946.1"/>
    <property type="molecule type" value="Genomic_DNA"/>
</dbReference>
<dbReference type="PANTHER" id="PTHR19375">
    <property type="entry name" value="HEAT SHOCK PROTEIN 70KDA"/>
    <property type="match status" value="1"/>
</dbReference>
<dbReference type="Gene3D" id="2.60.34.10">
    <property type="entry name" value="Substrate Binding Domain Of DNAk, Chain A, domain 1"/>
    <property type="match status" value="1"/>
</dbReference>
<dbReference type="SUPFAM" id="SSF53067">
    <property type="entry name" value="Actin-like ATPase domain"/>
    <property type="match status" value="2"/>
</dbReference>
<dbReference type="Pfam" id="PF00012">
    <property type="entry name" value="HSP70"/>
    <property type="match status" value="3"/>
</dbReference>
<dbReference type="AlphaFoldDB" id="A0A388M5X9"/>
<proteinExistence type="inferred from homology"/>
<dbReference type="FunFam" id="3.90.640.10:FF:000003">
    <property type="entry name" value="Molecular chaperone DnaK"/>
    <property type="match status" value="1"/>
</dbReference>
<organism evidence="5 6">
    <name type="scientific">Chara braunii</name>
    <name type="common">Braun's stonewort</name>
    <dbReference type="NCBI Taxonomy" id="69332"/>
    <lineage>
        <taxon>Eukaryota</taxon>
        <taxon>Viridiplantae</taxon>
        <taxon>Streptophyta</taxon>
        <taxon>Charophyceae</taxon>
        <taxon>Charales</taxon>
        <taxon>Characeae</taxon>
        <taxon>Chara</taxon>
    </lineage>
</organism>
<evidence type="ECO:0000313" key="6">
    <source>
        <dbReference type="Proteomes" id="UP000265515"/>
    </source>
</evidence>
<evidence type="ECO:0000256" key="2">
    <source>
        <dbReference type="ARBA" id="ARBA00022840"/>
    </source>
</evidence>
<feature type="region of interest" description="Disordered" evidence="4">
    <location>
        <begin position="768"/>
        <end position="789"/>
    </location>
</feature>
<feature type="compositionally biased region" description="Low complexity" evidence="4">
    <location>
        <begin position="45"/>
        <end position="62"/>
    </location>
</feature>
<sequence>MGFSVKSCLCCGAKSDNFASSFRKGAKQNISAVGNALKREPPPTVVISPTPSVSSHANSFSSAPDGETSGPQPNRSALRPVSCSPSVLTLPSPSPPAPTATLRTSAPECPEPVVSPPAPRVTARIEDERCVIGVDLGTSFCCVAVLRDSGVVEIIANDDTGGGIMPSSVAFTEDARYVGIAAKKHGQIHPEQCIFEVKRLMGRLFTEQSVQEDAQTWPFYVLSGPHGEALVGVPSHPPPTGGMTRFEPEDISAMVLGKLKETAENFIGGKTLTDAVITVPAYFNDSQRPDGGGAGVRSPDASEIQILRKEDSVFDLGGGTFDVSIMTVEANAEDESKFTVNAVAGDPHLGGADFDNRLLKFVAGKFARENGVDVFSDRRLRSQAKEAAVKAKESLSSAWETEVRLEVGAEVLSTTITRAAFEWLNSDYFDKCMAIVAEALRGAKMKKSDISEVLLVGGSTRIPIVREKLTAFFGTPPLTCLQADEAVAYGAAVQARLVRDNGYLVPPPPPPPPPHQEPQGNSCPDPPPGNCLSDLSRPPMRLRPTGRPPIRIRVWARDVAQFTIGTDSGIDFMIPLITRNTPIPVEVEESICYDSDGQRELIFKLYEGVRAACSLNRFLGQFALPGFTPANADGRPVARLIVNMNRDGILEVTAEAIANHAEVGKRAGVKVETVLHKGESHVISALAGAAGCNTPEAEDEDAALTAAYESRLKLQTLAWSIRDRSSRAVNEASKKASQVLNWLDGQMRLQPQLEYDRRLEELQNLDSGACSASTSESVTTSRDTMATEV</sequence>
<keyword evidence="2 3" id="KW-0067">ATP-binding</keyword>
<accession>A0A388M5X9</accession>
<feature type="compositionally biased region" description="Pro residues" evidence="4">
    <location>
        <begin position="505"/>
        <end position="516"/>
    </location>
</feature>
<reference evidence="5 6" key="1">
    <citation type="journal article" date="2018" name="Cell">
        <title>The Chara Genome: Secondary Complexity and Implications for Plant Terrestrialization.</title>
        <authorList>
            <person name="Nishiyama T."/>
            <person name="Sakayama H."/>
            <person name="Vries J.D."/>
            <person name="Buschmann H."/>
            <person name="Saint-Marcoux D."/>
            <person name="Ullrich K.K."/>
            <person name="Haas F.B."/>
            <person name="Vanderstraeten L."/>
            <person name="Becker D."/>
            <person name="Lang D."/>
            <person name="Vosolsobe S."/>
            <person name="Rombauts S."/>
            <person name="Wilhelmsson P.K.I."/>
            <person name="Janitza P."/>
            <person name="Kern R."/>
            <person name="Heyl A."/>
            <person name="Rumpler F."/>
            <person name="Villalobos L.I.A.C."/>
            <person name="Clay J.M."/>
            <person name="Skokan R."/>
            <person name="Toyoda A."/>
            <person name="Suzuki Y."/>
            <person name="Kagoshima H."/>
            <person name="Schijlen E."/>
            <person name="Tajeshwar N."/>
            <person name="Catarino B."/>
            <person name="Hetherington A.J."/>
            <person name="Saltykova A."/>
            <person name="Bonnot C."/>
            <person name="Breuninger H."/>
            <person name="Symeonidi A."/>
            <person name="Radhakrishnan G.V."/>
            <person name="Van Nieuwerburgh F."/>
            <person name="Deforce D."/>
            <person name="Chang C."/>
            <person name="Karol K.G."/>
            <person name="Hedrich R."/>
            <person name="Ulvskov P."/>
            <person name="Glockner G."/>
            <person name="Delwiche C.F."/>
            <person name="Petrasek J."/>
            <person name="Van de Peer Y."/>
            <person name="Friml J."/>
            <person name="Beilby M."/>
            <person name="Dolan L."/>
            <person name="Kohara Y."/>
            <person name="Sugano S."/>
            <person name="Fujiyama A."/>
            <person name="Delaux P.-M."/>
            <person name="Quint M."/>
            <person name="TheiBen G."/>
            <person name="Hagemann M."/>
            <person name="Harholt J."/>
            <person name="Dunand C."/>
            <person name="Zachgo S."/>
            <person name="Langdale J."/>
            <person name="Maumus F."/>
            <person name="Straeten D.V.D."/>
            <person name="Gould S.B."/>
            <person name="Rensing S.A."/>
        </authorList>
    </citation>
    <scope>NUCLEOTIDE SEQUENCE [LARGE SCALE GENOMIC DNA]</scope>
    <source>
        <strain evidence="5 6">S276</strain>
    </source>
</reference>
<dbReference type="SUPFAM" id="SSF100920">
    <property type="entry name" value="Heat shock protein 70kD (HSP70), peptide-binding domain"/>
    <property type="match status" value="1"/>
</dbReference>
<keyword evidence="1 3" id="KW-0547">Nucleotide-binding</keyword>
<name>A0A388M5X9_CHABU</name>
<comment type="caution">
    <text evidence="5">The sequence shown here is derived from an EMBL/GenBank/DDBJ whole genome shotgun (WGS) entry which is preliminary data.</text>
</comment>
<dbReference type="InterPro" id="IPR018181">
    <property type="entry name" value="Heat_shock_70_CS"/>
</dbReference>